<protein>
    <submittedName>
        <fullName evidence="3">DAK2 domain-containing protein</fullName>
    </submittedName>
</protein>
<evidence type="ECO:0000313" key="4">
    <source>
        <dbReference type="Proteomes" id="UP000266172"/>
    </source>
</evidence>
<dbReference type="Pfam" id="PF13684">
    <property type="entry name" value="FakA-like_C"/>
    <property type="match status" value="1"/>
</dbReference>
<sequence>MEITTINAEALAKAFLAGAKNLEAKKEWINELNVFPVPDGDTGTNMSMTIMSAAKEVAAMAEPDMKSLAKAISSGSLRGARGNSGVILSQLFRGFTKVIAEYDEIDVQVLSDAFEKAVETAYKAVMKPKEGTILTVAKGMAVRAVELSEEETTDLLAFCEEVIKEGDHVLSMTPDMLPVLKQAGVVDSGGQGLMQVMKGALDSLQGKEIDYSIETPEKQPAAETGSTSYNIEAQAAQEIKFAYCTQFLIMLEKPISTRQETEFKEYLESIGDSIVVVADDEIVKVHVHTNDPGLAMQRGLTYGSLTTIIIENMKLERDEKISALKEKEMQSETIEDVEKQLKGEEAPKEQEPPKEMGFISVSIGDGINEIFQGLGVDYIIEGGQTMNPSTEDMLNAIEKVNAKNIFILPNNKNIILAANQAASLVEDKKIIVIPTKTIPQGITALINYIPDSTPEENAERMSEELGTVKTGQVTYAVRDTVIDDKEIKQDDFMGIGDQGILAVGKELEATVLDMIEQLIDEDSAIVSIYYGEDAREDAANAIGEKITEAHPDVEVEVHYGGQPIYYYVISVE</sequence>
<dbReference type="Pfam" id="PF02734">
    <property type="entry name" value="Dak2"/>
    <property type="match status" value="1"/>
</dbReference>
<feature type="domain" description="DhaL" evidence="2">
    <location>
        <begin position="9"/>
        <end position="202"/>
    </location>
</feature>
<organism evidence="3 4">
    <name type="scientific">Roseburia hominis</name>
    <dbReference type="NCBI Taxonomy" id="301301"/>
    <lineage>
        <taxon>Bacteria</taxon>
        <taxon>Bacillati</taxon>
        <taxon>Bacillota</taxon>
        <taxon>Clostridia</taxon>
        <taxon>Lachnospirales</taxon>
        <taxon>Lachnospiraceae</taxon>
        <taxon>Roseburia</taxon>
    </lineage>
</organism>
<dbReference type="InterPro" id="IPR050270">
    <property type="entry name" value="DegV_domain_contain"/>
</dbReference>
<dbReference type="InterPro" id="IPR033470">
    <property type="entry name" value="FakA-like_C"/>
</dbReference>
<name>A0A395VCB5_9FIRM</name>
<dbReference type="Proteomes" id="UP000266172">
    <property type="component" value="Unassembled WGS sequence"/>
</dbReference>
<dbReference type="SMART" id="SM01120">
    <property type="entry name" value="Dak2"/>
    <property type="match status" value="1"/>
</dbReference>
<evidence type="ECO:0000256" key="1">
    <source>
        <dbReference type="SAM" id="MobiDB-lite"/>
    </source>
</evidence>
<dbReference type="GO" id="GO:0004371">
    <property type="term" value="F:glycerone kinase activity"/>
    <property type="evidence" value="ECO:0007669"/>
    <property type="project" value="InterPro"/>
</dbReference>
<dbReference type="InterPro" id="IPR048394">
    <property type="entry name" value="FakA-like_M"/>
</dbReference>
<dbReference type="GO" id="GO:0006071">
    <property type="term" value="P:glycerol metabolic process"/>
    <property type="evidence" value="ECO:0007669"/>
    <property type="project" value="InterPro"/>
</dbReference>
<dbReference type="PANTHER" id="PTHR33434:SF4">
    <property type="entry name" value="PHOSPHATASE PROTEIN"/>
    <property type="match status" value="1"/>
</dbReference>
<dbReference type="SUPFAM" id="SSF101473">
    <property type="entry name" value="DhaL-like"/>
    <property type="match status" value="1"/>
</dbReference>
<dbReference type="PROSITE" id="PS51480">
    <property type="entry name" value="DHAL"/>
    <property type="match status" value="1"/>
</dbReference>
<dbReference type="EMBL" id="QRVL01000001">
    <property type="protein sequence ID" value="RGS42198.1"/>
    <property type="molecule type" value="Genomic_DNA"/>
</dbReference>
<dbReference type="AlphaFoldDB" id="A0A395VCB5"/>
<dbReference type="PANTHER" id="PTHR33434">
    <property type="entry name" value="DEGV DOMAIN-CONTAINING PROTEIN DR_1986-RELATED"/>
    <property type="match status" value="1"/>
</dbReference>
<dbReference type="InterPro" id="IPR036117">
    <property type="entry name" value="DhaL_dom_sf"/>
</dbReference>
<evidence type="ECO:0000259" key="2">
    <source>
        <dbReference type="PROSITE" id="PS51480"/>
    </source>
</evidence>
<comment type="caution">
    <text evidence="3">The sequence shown here is derived from an EMBL/GenBank/DDBJ whole genome shotgun (WGS) entry which is preliminary data.</text>
</comment>
<dbReference type="NCBIfam" id="TIGR03599">
    <property type="entry name" value="YloV"/>
    <property type="match status" value="1"/>
</dbReference>
<dbReference type="InterPro" id="IPR019986">
    <property type="entry name" value="YloV-like"/>
</dbReference>
<gene>
    <name evidence="3" type="ORF">DWX93_02365</name>
</gene>
<dbReference type="SMART" id="SM01121">
    <property type="entry name" value="Dak1_2"/>
    <property type="match status" value="1"/>
</dbReference>
<reference evidence="3 4" key="1">
    <citation type="submission" date="2018-08" db="EMBL/GenBank/DDBJ databases">
        <title>A genome reference for cultivated species of the human gut microbiota.</title>
        <authorList>
            <person name="Zou Y."/>
            <person name="Xue W."/>
            <person name="Luo G."/>
        </authorList>
    </citation>
    <scope>NUCLEOTIDE SEQUENCE [LARGE SCALE GENOMIC DNA]</scope>
    <source>
        <strain evidence="3 4">AF22-12AC</strain>
    </source>
</reference>
<dbReference type="Pfam" id="PF21645">
    <property type="entry name" value="FakA-like_M"/>
    <property type="match status" value="1"/>
</dbReference>
<accession>A0A395VCB5</accession>
<evidence type="ECO:0000313" key="3">
    <source>
        <dbReference type="EMBL" id="RGS42198.1"/>
    </source>
</evidence>
<dbReference type="InterPro" id="IPR004007">
    <property type="entry name" value="DhaL_dom"/>
</dbReference>
<feature type="region of interest" description="Disordered" evidence="1">
    <location>
        <begin position="326"/>
        <end position="353"/>
    </location>
</feature>
<dbReference type="Gene3D" id="1.25.40.340">
    <property type="match status" value="1"/>
</dbReference>
<dbReference type="RefSeq" id="WP_118096508.1">
    <property type="nucleotide sequence ID" value="NZ_QRVL01000001.1"/>
</dbReference>
<proteinExistence type="predicted"/>